<dbReference type="Pfam" id="PF02776">
    <property type="entry name" value="TPP_enzyme_N"/>
    <property type="match status" value="1"/>
</dbReference>
<comment type="caution">
    <text evidence="8">The sequence shown here is derived from an EMBL/GenBank/DDBJ whole genome shotgun (WGS) entry which is preliminary data.</text>
</comment>
<dbReference type="Pfam" id="PF02775">
    <property type="entry name" value="TPP_enzyme_C"/>
    <property type="match status" value="1"/>
</dbReference>
<gene>
    <name evidence="8" type="ORF">GCM10023167_04960</name>
</gene>
<dbReference type="CDD" id="cd07035">
    <property type="entry name" value="TPP_PYR_POX_like"/>
    <property type="match status" value="1"/>
</dbReference>
<dbReference type="InterPro" id="IPR045229">
    <property type="entry name" value="TPP_enz"/>
</dbReference>
<dbReference type="CDD" id="cd00568">
    <property type="entry name" value="TPP_enzymes"/>
    <property type="match status" value="1"/>
</dbReference>
<feature type="region of interest" description="Disordered" evidence="4">
    <location>
        <begin position="1"/>
        <end position="25"/>
    </location>
</feature>
<feature type="region of interest" description="Disordered" evidence="4">
    <location>
        <begin position="369"/>
        <end position="400"/>
    </location>
</feature>
<proteinExistence type="inferred from homology"/>
<dbReference type="SUPFAM" id="SSF52467">
    <property type="entry name" value="DHS-like NAD/FAD-binding domain"/>
    <property type="match status" value="1"/>
</dbReference>
<accession>A0ABP8J3F4</accession>
<dbReference type="InterPro" id="IPR029035">
    <property type="entry name" value="DHS-like_NAD/FAD-binding_dom"/>
</dbReference>
<evidence type="ECO:0000256" key="2">
    <source>
        <dbReference type="ARBA" id="ARBA00023052"/>
    </source>
</evidence>
<keyword evidence="9" id="KW-1185">Reference proteome</keyword>
<dbReference type="InterPro" id="IPR012000">
    <property type="entry name" value="Thiamin_PyroP_enz_cen_dom"/>
</dbReference>
<feature type="compositionally biased region" description="Low complexity" evidence="4">
    <location>
        <begin position="1"/>
        <end position="20"/>
    </location>
</feature>
<evidence type="ECO:0000256" key="4">
    <source>
        <dbReference type="SAM" id="MobiDB-lite"/>
    </source>
</evidence>
<dbReference type="InterPro" id="IPR012001">
    <property type="entry name" value="Thiamin_PyroP_enz_TPP-bd_dom"/>
</dbReference>
<feature type="domain" description="Thiamine pyrophosphate enzyme central" evidence="5">
    <location>
        <begin position="216"/>
        <end position="331"/>
    </location>
</feature>
<evidence type="ECO:0000259" key="6">
    <source>
        <dbReference type="Pfam" id="PF02775"/>
    </source>
</evidence>
<dbReference type="EMBL" id="BAABGL010000002">
    <property type="protein sequence ID" value="GAA4384361.1"/>
    <property type="molecule type" value="Genomic_DNA"/>
</dbReference>
<organism evidence="8 9">
    <name type="scientific">Brevibacterium pityocampae</name>
    <dbReference type="NCBI Taxonomy" id="506594"/>
    <lineage>
        <taxon>Bacteria</taxon>
        <taxon>Bacillati</taxon>
        <taxon>Actinomycetota</taxon>
        <taxon>Actinomycetes</taxon>
        <taxon>Micrococcales</taxon>
        <taxon>Brevibacteriaceae</taxon>
        <taxon>Brevibacterium</taxon>
    </lineage>
</organism>
<dbReference type="InterPro" id="IPR011766">
    <property type="entry name" value="TPP_enzyme_TPP-bd"/>
</dbReference>
<evidence type="ECO:0000256" key="1">
    <source>
        <dbReference type="ARBA" id="ARBA00007812"/>
    </source>
</evidence>
<dbReference type="SUPFAM" id="SSF52518">
    <property type="entry name" value="Thiamin diphosphate-binding fold (THDP-binding)"/>
    <property type="match status" value="2"/>
</dbReference>
<sequence length="586" mass="60898">MSDEAASTTPSSPQSAPGSPRTGPCSAGHLIVRQLERHGVDRIYCVPGESYLDVLDGLHDSPIRTVVCRQEGGAGYMAVAEGRLTGRPGIAMVTRGPGASNVMIAVHNAYQDATPLVVFVGLIPTEVRGREAFQEFDLGGWFGSTAKKVLVLDDPASAARIVADAMHTAVSGRPGPVIVGLPEETQLARTDGATVPPRPVAEPGPAAADLELLDSAIARARRPVLVTGGEMWDAETSAAVAAWAAGRGVGIFADFRAYDGIDHAHPHYLGALGIGSAPVSREAFAAADLQIFLGCARTDIMTNSYELGCDPETTIVINRDPTTHGHFGPLDHLVVSTTRAFGAAVAGLEPVVAETPGWVTEAREAFLDWREPRPPADAAGGAGNSRNTGNSDAAGASGGAGGAPEYVDMDLAFAAIREQLPDDAIIAYGAGNHTGWAARFLPVHGFPSVLGPRNGSMGFGVPAAVAAALVHPERTVFSIAGDGCFMMNGQEFSTAVNEGANLTIVINDNSRYGTIVAHQEREYPGRPSGTNLGNPDFGAWARSFGGFGVQVTRTEDFAAAFAQALAHPGPAIVHALTDPDIRTSRP</sequence>
<feature type="domain" description="Thiamine pyrophosphate enzyme TPP-binding" evidence="6">
    <location>
        <begin position="429"/>
        <end position="574"/>
    </location>
</feature>
<name>A0ABP8J3F4_9MICO</name>
<comment type="similarity">
    <text evidence="1 3">Belongs to the TPP enzyme family.</text>
</comment>
<dbReference type="RefSeq" id="WP_345029567.1">
    <property type="nucleotide sequence ID" value="NZ_BAABGL010000002.1"/>
</dbReference>
<evidence type="ECO:0000256" key="3">
    <source>
        <dbReference type="RuleBase" id="RU362132"/>
    </source>
</evidence>
<dbReference type="PANTHER" id="PTHR18968">
    <property type="entry name" value="THIAMINE PYROPHOSPHATE ENZYMES"/>
    <property type="match status" value="1"/>
</dbReference>
<dbReference type="Proteomes" id="UP001500642">
    <property type="component" value="Unassembled WGS sequence"/>
</dbReference>
<evidence type="ECO:0000313" key="8">
    <source>
        <dbReference type="EMBL" id="GAA4384361.1"/>
    </source>
</evidence>
<protein>
    <submittedName>
        <fullName evidence="8">Thiamine pyrophosphate-binding protein</fullName>
    </submittedName>
</protein>
<dbReference type="InterPro" id="IPR000399">
    <property type="entry name" value="TPP-bd_CS"/>
</dbReference>
<evidence type="ECO:0000259" key="5">
    <source>
        <dbReference type="Pfam" id="PF00205"/>
    </source>
</evidence>
<dbReference type="PROSITE" id="PS00187">
    <property type="entry name" value="TPP_ENZYMES"/>
    <property type="match status" value="1"/>
</dbReference>
<dbReference type="Pfam" id="PF00205">
    <property type="entry name" value="TPP_enzyme_M"/>
    <property type="match status" value="1"/>
</dbReference>
<dbReference type="InterPro" id="IPR029061">
    <property type="entry name" value="THDP-binding"/>
</dbReference>
<dbReference type="Gene3D" id="3.40.50.1220">
    <property type="entry name" value="TPP-binding domain"/>
    <property type="match status" value="1"/>
</dbReference>
<keyword evidence="2 3" id="KW-0786">Thiamine pyrophosphate</keyword>
<dbReference type="Gene3D" id="3.40.50.970">
    <property type="match status" value="2"/>
</dbReference>
<dbReference type="PANTHER" id="PTHR18968:SF120">
    <property type="entry name" value="ACETOLACTATE SYNTHASE LARGE SUBUNIT"/>
    <property type="match status" value="1"/>
</dbReference>
<evidence type="ECO:0000259" key="7">
    <source>
        <dbReference type="Pfam" id="PF02776"/>
    </source>
</evidence>
<feature type="domain" description="Thiamine pyrophosphate enzyme N-terminal TPP-binding" evidence="7">
    <location>
        <begin position="27"/>
        <end position="137"/>
    </location>
</feature>
<evidence type="ECO:0000313" key="9">
    <source>
        <dbReference type="Proteomes" id="UP001500642"/>
    </source>
</evidence>
<reference evidence="9" key="1">
    <citation type="journal article" date="2019" name="Int. J. Syst. Evol. Microbiol.">
        <title>The Global Catalogue of Microorganisms (GCM) 10K type strain sequencing project: providing services to taxonomists for standard genome sequencing and annotation.</title>
        <authorList>
            <consortium name="The Broad Institute Genomics Platform"/>
            <consortium name="The Broad Institute Genome Sequencing Center for Infectious Disease"/>
            <person name="Wu L."/>
            <person name="Ma J."/>
        </authorList>
    </citation>
    <scope>NUCLEOTIDE SEQUENCE [LARGE SCALE GENOMIC DNA]</scope>
    <source>
        <strain evidence="9">JCM 17808</strain>
    </source>
</reference>